<organism evidence="18 19">
    <name type="scientific">Equus asinus</name>
    <name type="common">Donkey</name>
    <name type="synonym">Equus africanus asinus</name>
    <dbReference type="NCBI Taxonomy" id="9793"/>
    <lineage>
        <taxon>Eukaryota</taxon>
        <taxon>Metazoa</taxon>
        <taxon>Chordata</taxon>
        <taxon>Craniata</taxon>
        <taxon>Vertebrata</taxon>
        <taxon>Euteleostomi</taxon>
        <taxon>Mammalia</taxon>
        <taxon>Eutheria</taxon>
        <taxon>Laurasiatheria</taxon>
        <taxon>Perissodactyla</taxon>
        <taxon>Equidae</taxon>
        <taxon>Equus</taxon>
    </lineage>
</organism>
<feature type="chain" id="PRO_5040541911" description="Netrin receptor UNC5" evidence="15">
    <location>
        <begin position="27"/>
        <end position="1016"/>
    </location>
</feature>
<evidence type="ECO:0000256" key="8">
    <source>
        <dbReference type="ARBA" id="ARBA00022737"/>
    </source>
</evidence>
<sequence length="1016" mass="111096">MWARSGARGALLLALLLCWDPRLSQAGTDSGSEVLPDSFPSAPAEPLPHFLQEPQDAYIVKNKPVELRCRAFPATQIYFKCNGEWVSQSDHVTQEGLDVATGLRVREVQIEVSRQQVEELFGLEDYWCQCVAWSSAGTTKSRRAYVRIAYLRKNFDQEPLGKEVPLDHEVLLQCRPPEGVPVAEVEWLKNEDVIDPTQDTNFLLTIDHNLIIRQARLSDTANYTCVAKNIVAKRRSTTATVVVYVNGGWSSWAEWSPCSNRCGRGWQKRTRTCTNPAPLNGGAFCEGQAFQKTACTTVCPVDGAWTEWSKWSACSTECAHWRSRECMAPPPQNGGRDCSGTLLDSKNCTDGLCMQSESLGRWGLGVGIWSWRRDAPSPSLGLSARPAGPTPTGLCPPTTSIISSLHLPSPFPCHLCHCLFPLFPSTDKKTLSDPQNHLLETSGDVALYAGLVVSIFVVLAVLMVVGVVVYRRNCRDFDTDITDSSAALTGGFHPVNFKTVRPNNPQLLQPSVPPDLTASAGIYRGPVYALQDSADKIPMTNSPLLDPLPSLKIKVYSSNTTGSGPGLPEGADLLGVLPPGTYPGEIATDAHFLHLHSASLGSQQLLGLPRDPGSSVSGTFGCLGGRLSIPGTGVSLLVPNGAIPQGKFYEMYLLINRAENTLPLSEGTQTVLSPSVTCGPTGLLLCRPVILTVPHCAEVSAGDWIFQLKTQAHQGQWEEVVTLEEETLNTPCYCQLEARSCHILLDQLGTYVFTGESYSHSAVKRLQLAIFAPALCTSLEYSLRVYCLEDTPVALKEVLELERTLGGYLVEEPKPLLFKDSYHNLRLSLHDIPHAHWRSKLLAKYQEIPFCHIWSGSQKALHCTFTLERHSLASTEFTCKLCVRQVEGEGRILQLHTTLAETPAGSLDALCSAPGSTVTTQLGPYAFKIPLSIRQKICNSLDAPNSRGNDWRLLAQKLSMDRYLNYFATKASPTGVILDLWEALQQDDGDLNSLASALEEMGKSEMLVAMATDGDC</sequence>
<dbReference type="InterPro" id="IPR037936">
    <property type="entry name" value="UNC5A-D"/>
</dbReference>
<keyword evidence="5 15" id="KW-0812">Transmembrane</keyword>
<evidence type="ECO:0000256" key="11">
    <source>
        <dbReference type="ARBA" id="ARBA00023157"/>
    </source>
</evidence>
<keyword evidence="13" id="KW-0325">Glycoprotein</keyword>
<evidence type="ECO:0000259" key="16">
    <source>
        <dbReference type="PROSITE" id="PS50835"/>
    </source>
</evidence>
<evidence type="ECO:0000256" key="2">
    <source>
        <dbReference type="ARBA" id="ARBA00009844"/>
    </source>
</evidence>
<dbReference type="InterPro" id="IPR036383">
    <property type="entry name" value="TSP1_rpt_sf"/>
</dbReference>
<dbReference type="SUPFAM" id="SSF82895">
    <property type="entry name" value="TSP-1 type 1 repeat"/>
    <property type="match status" value="2"/>
</dbReference>
<feature type="transmembrane region" description="Helical" evidence="15">
    <location>
        <begin position="445"/>
        <end position="470"/>
    </location>
</feature>
<dbReference type="InterPro" id="IPR013783">
    <property type="entry name" value="Ig-like_fold"/>
</dbReference>
<dbReference type="Pfam" id="PF25609">
    <property type="entry name" value="Unc5_NetrinR_N"/>
    <property type="match status" value="1"/>
</dbReference>
<dbReference type="SMART" id="SM00209">
    <property type="entry name" value="TSP1"/>
    <property type="match status" value="2"/>
</dbReference>
<name>A0A9L0JAL9_EQUAS</name>
<dbReference type="Gene3D" id="2.60.220.30">
    <property type="match status" value="1"/>
</dbReference>
<dbReference type="InterPro" id="IPR000906">
    <property type="entry name" value="ZU5_dom"/>
</dbReference>
<dbReference type="CDD" id="cd08802">
    <property type="entry name" value="Death_UNC5B"/>
    <property type="match status" value="1"/>
</dbReference>
<comment type="similarity">
    <text evidence="2 15">Belongs to the unc-5 family.</text>
</comment>
<dbReference type="Gene3D" id="2.20.100.10">
    <property type="entry name" value="Thrombospondin type-1 (TSP1) repeat"/>
    <property type="match status" value="2"/>
</dbReference>
<evidence type="ECO:0000256" key="5">
    <source>
        <dbReference type="ARBA" id="ARBA00022692"/>
    </source>
</evidence>
<evidence type="ECO:0000256" key="9">
    <source>
        <dbReference type="ARBA" id="ARBA00022989"/>
    </source>
</evidence>
<dbReference type="SUPFAM" id="SSF48726">
    <property type="entry name" value="Immunoglobulin"/>
    <property type="match status" value="2"/>
</dbReference>
<dbReference type="InterPro" id="IPR011029">
    <property type="entry name" value="DEATH-like_dom_sf"/>
</dbReference>
<dbReference type="InterPro" id="IPR042156">
    <property type="entry name" value="Death_UNC5B"/>
</dbReference>
<dbReference type="FunFam" id="2.20.100.10:FF:000002">
    <property type="entry name" value="Unc-5 netrin receptor C"/>
    <property type="match status" value="1"/>
</dbReference>
<dbReference type="Pfam" id="PF00791">
    <property type="entry name" value="ZU5"/>
    <property type="match status" value="1"/>
</dbReference>
<dbReference type="SUPFAM" id="SSF47986">
    <property type="entry name" value="DEATH domain"/>
    <property type="match status" value="1"/>
</dbReference>
<dbReference type="AlphaFoldDB" id="A0A9L0JAL9"/>
<dbReference type="PROSITE" id="PS51145">
    <property type="entry name" value="ZU5"/>
    <property type="match status" value="1"/>
</dbReference>
<dbReference type="Gene3D" id="2.60.40.10">
    <property type="entry name" value="Immunoglobulins"/>
    <property type="match status" value="2"/>
</dbReference>
<gene>
    <name evidence="18" type="primary">UNC5B</name>
</gene>
<keyword evidence="6" id="KW-0053">Apoptosis</keyword>
<evidence type="ECO:0000256" key="4">
    <source>
        <dbReference type="ARBA" id="ARBA00022475"/>
    </source>
</evidence>
<dbReference type="InterPro" id="IPR000884">
    <property type="entry name" value="TSP1_rpt"/>
</dbReference>
<keyword evidence="14 15" id="KW-0393">Immunoglobulin domain</keyword>
<dbReference type="GO" id="GO:0005886">
    <property type="term" value="C:plasma membrane"/>
    <property type="evidence" value="ECO:0007669"/>
    <property type="project" value="UniProtKB-SubCell"/>
</dbReference>
<evidence type="ECO:0000313" key="19">
    <source>
        <dbReference type="Proteomes" id="UP000694387"/>
    </source>
</evidence>
<dbReference type="PANTHER" id="PTHR12582">
    <property type="entry name" value="NETRIN RECEPTOR UNC5"/>
    <property type="match status" value="1"/>
</dbReference>
<dbReference type="FunFam" id="2.60.220.30:FF:000003">
    <property type="entry name" value="Unc-5 netrin receptor C"/>
    <property type="match status" value="1"/>
</dbReference>
<dbReference type="GO" id="GO:0051897">
    <property type="term" value="P:positive regulation of phosphatidylinositol 3-kinase/protein kinase B signal transduction"/>
    <property type="evidence" value="ECO:0007669"/>
    <property type="project" value="Ensembl"/>
</dbReference>
<reference evidence="18" key="3">
    <citation type="submission" date="2025-09" db="UniProtKB">
        <authorList>
            <consortium name="Ensembl"/>
        </authorList>
    </citation>
    <scope>IDENTIFICATION</scope>
</reference>
<comment type="subcellular location">
    <subcellularLocation>
        <location evidence="1 15">Cell membrane</location>
        <topology evidence="1 15">Single-pass type I membrane protein</topology>
    </subcellularLocation>
</comment>
<dbReference type="PROSITE" id="PS50835">
    <property type="entry name" value="IG_LIKE"/>
    <property type="match status" value="1"/>
</dbReference>
<evidence type="ECO:0000256" key="10">
    <source>
        <dbReference type="ARBA" id="ARBA00023136"/>
    </source>
</evidence>
<evidence type="ECO:0000313" key="18">
    <source>
        <dbReference type="Ensembl" id="ENSEASP00005049418.1"/>
    </source>
</evidence>
<dbReference type="InterPro" id="IPR033772">
    <property type="entry name" value="UPA"/>
</dbReference>
<keyword evidence="19" id="KW-1185">Reference proteome</keyword>
<proteinExistence type="inferred from homology"/>
<dbReference type="Pfam" id="PF00531">
    <property type="entry name" value="Death"/>
    <property type="match status" value="1"/>
</dbReference>
<evidence type="ECO:0000256" key="13">
    <source>
        <dbReference type="ARBA" id="ARBA00023180"/>
    </source>
</evidence>
<protein>
    <recommendedName>
        <fullName evidence="15">Netrin receptor UNC5</fullName>
    </recommendedName>
</protein>
<dbReference type="InterPro" id="IPR000488">
    <property type="entry name" value="Death_dom"/>
</dbReference>
<keyword evidence="11" id="KW-1015">Disulfide bond</keyword>
<dbReference type="InterPro" id="IPR003599">
    <property type="entry name" value="Ig_sub"/>
</dbReference>
<dbReference type="FunFam" id="2.60.40.10:FF:000037">
    <property type="entry name" value="Unc-5 netrin receptor C"/>
    <property type="match status" value="1"/>
</dbReference>
<dbReference type="SMART" id="SM00218">
    <property type="entry name" value="ZU5"/>
    <property type="match status" value="1"/>
</dbReference>
<reference evidence="18" key="2">
    <citation type="submission" date="2025-08" db="UniProtKB">
        <authorList>
            <consortium name="Ensembl"/>
        </authorList>
    </citation>
    <scope>IDENTIFICATION</scope>
</reference>
<dbReference type="Pfam" id="PF07679">
    <property type="entry name" value="I-set"/>
    <property type="match status" value="1"/>
</dbReference>
<dbReference type="PRINTS" id="PR01705">
    <property type="entry name" value="TSP1REPEAT"/>
</dbReference>
<dbReference type="GO" id="GO:0033564">
    <property type="term" value="P:anterior/posterior axon guidance"/>
    <property type="evidence" value="ECO:0007669"/>
    <property type="project" value="Ensembl"/>
</dbReference>
<dbReference type="Ensembl" id="ENSEAST00005065502.1">
    <property type="protein sequence ID" value="ENSEASP00005049418.1"/>
    <property type="gene ID" value="ENSEASG00005016091.2"/>
</dbReference>
<keyword evidence="10 15" id="KW-0472">Membrane</keyword>
<feature type="signal peptide" evidence="15">
    <location>
        <begin position="1"/>
        <end position="26"/>
    </location>
</feature>
<evidence type="ECO:0000259" key="17">
    <source>
        <dbReference type="PROSITE" id="PS51145"/>
    </source>
</evidence>
<keyword evidence="3 15" id="KW-0217">Developmental protein</keyword>
<dbReference type="Gene3D" id="1.10.533.10">
    <property type="entry name" value="Death Domain, Fas"/>
    <property type="match status" value="1"/>
</dbReference>
<keyword evidence="8" id="KW-0677">Repeat</keyword>
<comment type="function">
    <text evidence="15">Receptor for netrin required for axon guidance. Mediates axon repulsion of neuronal growth cones in the developing nervous system upon ligand binding.</text>
</comment>
<feature type="domain" description="ZU5" evidence="17">
    <location>
        <begin position="614"/>
        <end position="757"/>
    </location>
</feature>
<dbReference type="SMART" id="SM00408">
    <property type="entry name" value="IGc2"/>
    <property type="match status" value="1"/>
</dbReference>
<dbReference type="GO" id="GO:0006915">
    <property type="term" value="P:apoptotic process"/>
    <property type="evidence" value="ECO:0007669"/>
    <property type="project" value="UniProtKB-KW"/>
</dbReference>
<keyword evidence="9 15" id="KW-1133">Transmembrane helix</keyword>
<dbReference type="FunFam" id="1.10.533.10:FF:000001">
    <property type="entry name" value="Unc-5 netrin receptor B"/>
    <property type="match status" value="1"/>
</dbReference>
<dbReference type="Pfam" id="PF17217">
    <property type="entry name" value="UPA"/>
    <property type="match status" value="1"/>
</dbReference>
<dbReference type="PANTHER" id="PTHR12582:SF6">
    <property type="entry name" value="NETRIN RECEPTOR UNC5B"/>
    <property type="match status" value="1"/>
</dbReference>
<evidence type="ECO:0000256" key="1">
    <source>
        <dbReference type="ARBA" id="ARBA00004251"/>
    </source>
</evidence>
<reference evidence="18 19" key="1">
    <citation type="journal article" date="2020" name="Nat. Commun.">
        <title>Donkey genomes provide new insights into domestication and selection for coat color.</title>
        <authorList>
            <person name="Wang"/>
            <person name="C."/>
            <person name="Li"/>
            <person name="H."/>
            <person name="Guo"/>
            <person name="Y."/>
            <person name="Huang"/>
            <person name="J."/>
            <person name="Sun"/>
            <person name="Y."/>
            <person name="Min"/>
            <person name="J."/>
            <person name="Wang"/>
            <person name="J."/>
            <person name="Fang"/>
            <person name="X."/>
            <person name="Zhao"/>
            <person name="Z."/>
            <person name="Wang"/>
            <person name="S."/>
            <person name="Zhang"/>
            <person name="Y."/>
            <person name="Liu"/>
            <person name="Q."/>
            <person name="Jiang"/>
            <person name="Q."/>
            <person name="Wang"/>
            <person name="X."/>
            <person name="Guo"/>
            <person name="Y."/>
            <person name="Yang"/>
            <person name="C."/>
            <person name="Wang"/>
            <person name="Y."/>
            <person name="Tian"/>
            <person name="F."/>
            <person name="Zhuang"/>
            <person name="G."/>
            <person name="Fan"/>
            <person name="Y."/>
            <person name="Gao"/>
            <person name="Q."/>
            <person name="Li"/>
            <person name="Y."/>
            <person name="Ju"/>
            <person name="Z."/>
            <person name="Li"/>
            <person name="J."/>
            <person name="Li"/>
            <person name="R."/>
            <person name="Hou"/>
            <person name="M."/>
            <person name="Yang"/>
            <person name="G."/>
            <person name="Liu"/>
            <person name="G."/>
            <person name="Liu"/>
            <person name="W."/>
            <person name="Guo"/>
            <person name="J."/>
            <person name="Pan"/>
            <person name="S."/>
            <person name="Fan"/>
            <person name="G."/>
            <person name="Zhang"/>
            <person name="W."/>
            <person name="Zhang"/>
            <person name="R."/>
            <person name="Yu"/>
            <person name="J."/>
            <person name="Zhang"/>
            <person name="X."/>
            <person name="Yin"/>
            <person name="Q."/>
            <person name="Ji"/>
            <person name="C."/>
            <person name="Jin"/>
            <person name="Y."/>
            <person name="Yue"/>
            <person name="G."/>
            <person name="Liu"/>
            <person name="M."/>
            <person name="Xu"/>
            <person name="J."/>
            <person name="Liu"/>
            <person name="S."/>
            <person name="Jordana"/>
            <person name="J."/>
            <person name="Noce"/>
            <person name="A."/>
            <person name="Amills"/>
            <person name="M."/>
            <person name="Wu"/>
            <person name="D.D."/>
            <person name="Li"/>
            <person name="S."/>
            <person name="Zhou"/>
            <person name="X. and Zhong"/>
            <person name="J."/>
        </authorList>
    </citation>
    <scope>NUCLEOTIDE SEQUENCE [LARGE SCALE GENOMIC DNA]</scope>
</reference>
<keyword evidence="12 15" id="KW-0675">Receptor</keyword>
<dbReference type="GO" id="GO:0005042">
    <property type="term" value="F:netrin receptor activity"/>
    <property type="evidence" value="ECO:0007669"/>
    <property type="project" value="UniProtKB-UniRule"/>
</dbReference>
<keyword evidence="7 15" id="KW-0732">Signal</keyword>
<evidence type="ECO:0000256" key="15">
    <source>
        <dbReference type="RuleBase" id="RU367033"/>
    </source>
</evidence>
<evidence type="ECO:0000256" key="12">
    <source>
        <dbReference type="ARBA" id="ARBA00023170"/>
    </source>
</evidence>
<dbReference type="InterPro" id="IPR013098">
    <property type="entry name" value="Ig_I-set"/>
</dbReference>
<evidence type="ECO:0000256" key="3">
    <source>
        <dbReference type="ARBA" id="ARBA00022473"/>
    </source>
</evidence>
<dbReference type="InterPro" id="IPR057755">
    <property type="entry name" value="UNC5A-D-like_N"/>
</dbReference>
<dbReference type="GeneTree" id="ENSGT00950000182815"/>
<dbReference type="InterPro" id="IPR007110">
    <property type="entry name" value="Ig-like_dom"/>
</dbReference>
<dbReference type="InterPro" id="IPR003598">
    <property type="entry name" value="Ig_sub2"/>
</dbReference>
<dbReference type="GO" id="GO:0043524">
    <property type="term" value="P:negative regulation of neuron apoptotic process"/>
    <property type="evidence" value="ECO:0007669"/>
    <property type="project" value="Ensembl"/>
</dbReference>
<dbReference type="Proteomes" id="UP000694387">
    <property type="component" value="Chromosome 2"/>
</dbReference>
<keyword evidence="4" id="KW-1003">Cell membrane</keyword>
<evidence type="ECO:0000256" key="7">
    <source>
        <dbReference type="ARBA" id="ARBA00022729"/>
    </source>
</evidence>
<feature type="domain" description="Ig-like" evidence="16">
    <location>
        <begin position="161"/>
        <end position="242"/>
    </location>
</feature>
<dbReference type="FunFam" id="2.60.40.10:FF:000039">
    <property type="entry name" value="Unc-5 netrin receptor C"/>
    <property type="match status" value="1"/>
</dbReference>
<evidence type="ECO:0000256" key="6">
    <source>
        <dbReference type="ARBA" id="ARBA00022703"/>
    </source>
</evidence>
<evidence type="ECO:0000256" key="14">
    <source>
        <dbReference type="ARBA" id="ARBA00023319"/>
    </source>
</evidence>
<dbReference type="FunFam" id="2.20.100.10:FF:000008">
    <property type="entry name" value="Unc-5 netrin receptor C"/>
    <property type="match status" value="1"/>
</dbReference>
<dbReference type="Pfam" id="PF00090">
    <property type="entry name" value="TSP_1"/>
    <property type="match status" value="2"/>
</dbReference>
<dbReference type="SMART" id="SM00005">
    <property type="entry name" value="DEATH"/>
    <property type="match status" value="1"/>
</dbReference>
<dbReference type="GO" id="GO:2001240">
    <property type="term" value="P:negative regulation of extrinsic apoptotic signaling pathway in absence of ligand"/>
    <property type="evidence" value="ECO:0007669"/>
    <property type="project" value="Ensembl"/>
</dbReference>
<dbReference type="SMART" id="SM00409">
    <property type="entry name" value="IG"/>
    <property type="match status" value="2"/>
</dbReference>
<dbReference type="PROSITE" id="PS50092">
    <property type="entry name" value="TSP1"/>
    <property type="match status" value="2"/>
</dbReference>
<accession>A0A9L0JAL9</accession>
<dbReference type="InterPro" id="IPR036179">
    <property type="entry name" value="Ig-like_dom_sf"/>
</dbReference>